<dbReference type="Pfam" id="PF14559">
    <property type="entry name" value="TPR_19"/>
    <property type="match status" value="1"/>
</dbReference>
<dbReference type="EMBL" id="BOMY01000001">
    <property type="protein sequence ID" value="GIF17304.1"/>
    <property type="molecule type" value="Genomic_DNA"/>
</dbReference>
<feature type="transmembrane region" description="Helical" evidence="2">
    <location>
        <begin position="294"/>
        <end position="313"/>
    </location>
</feature>
<dbReference type="SUPFAM" id="SSF48452">
    <property type="entry name" value="TPR-like"/>
    <property type="match status" value="1"/>
</dbReference>
<dbReference type="InterPro" id="IPR052384">
    <property type="entry name" value="TMTC_O-mannosyltransferase"/>
</dbReference>
<protein>
    <recommendedName>
        <fullName evidence="5">Tetratricopeptide repeat protein</fullName>
    </recommendedName>
</protein>
<keyword evidence="2" id="KW-1133">Transmembrane helix</keyword>
<dbReference type="PANTHER" id="PTHR44216:SF3">
    <property type="entry name" value="PROTEIN O-MANNOSYL-TRANSFERASE TMTC2"/>
    <property type="match status" value="1"/>
</dbReference>
<evidence type="ECO:0000256" key="1">
    <source>
        <dbReference type="PROSITE-ProRule" id="PRU00339"/>
    </source>
</evidence>
<dbReference type="PROSITE" id="PS50005">
    <property type="entry name" value="TPR"/>
    <property type="match status" value="2"/>
</dbReference>
<evidence type="ECO:0008006" key="5">
    <source>
        <dbReference type="Google" id="ProtNLM"/>
    </source>
</evidence>
<dbReference type="AlphaFoldDB" id="A0A919NEW1"/>
<dbReference type="PANTHER" id="PTHR44216">
    <property type="entry name" value="PROTEIN O-MANNOSYL-TRANSFERASE TMTC2"/>
    <property type="match status" value="1"/>
</dbReference>
<proteinExistence type="predicted"/>
<dbReference type="SMART" id="SM00028">
    <property type="entry name" value="TPR"/>
    <property type="match status" value="4"/>
</dbReference>
<keyword evidence="1" id="KW-0802">TPR repeat</keyword>
<dbReference type="Pfam" id="PF13432">
    <property type="entry name" value="TPR_16"/>
    <property type="match status" value="1"/>
</dbReference>
<feature type="repeat" description="TPR" evidence="1">
    <location>
        <begin position="140"/>
        <end position="173"/>
    </location>
</feature>
<keyword evidence="2" id="KW-0812">Transmembrane</keyword>
<organism evidence="3 4">
    <name type="scientific">Paractinoplanes tereljensis</name>
    <dbReference type="NCBI Taxonomy" id="571912"/>
    <lineage>
        <taxon>Bacteria</taxon>
        <taxon>Bacillati</taxon>
        <taxon>Actinomycetota</taxon>
        <taxon>Actinomycetes</taxon>
        <taxon>Micromonosporales</taxon>
        <taxon>Micromonosporaceae</taxon>
        <taxon>Paractinoplanes</taxon>
    </lineage>
</organism>
<reference evidence="3" key="1">
    <citation type="submission" date="2021-01" db="EMBL/GenBank/DDBJ databases">
        <title>Whole genome shotgun sequence of Actinoplanes tereljensis NBRC 105297.</title>
        <authorList>
            <person name="Komaki H."/>
            <person name="Tamura T."/>
        </authorList>
    </citation>
    <scope>NUCLEOTIDE SEQUENCE</scope>
    <source>
        <strain evidence="3">NBRC 105297</strain>
    </source>
</reference>
<feature type="repeat" description="TPR" evidence="1">
    <location>
        <begin position="71"/>
        <end position="104"/>
    </location>
</feature>
<feature type="transmembrane region" description="Helical" evidence="2">
    <location>
        <begin position="252"/>
        <end position="273"/>
    </location>
</feature>
<evidence type="ECO:0000256" key="2">
    <source>
        <dbReference type="SAM" id="Phobius"/>
    </source>
</evidence>
<feature type="transmembrane region" description="Helical" evidence="2">
    <location>
        <begin position="348"/>
        <end position="368"/>
    </location>
</feature>
<dbReference type="Proteomes" id="UP000623608">
    <property type="component" value="Unassembled WGS sequence"/>
</dbReference>
<feature type="transmembrane region" description="Helical" evidence="2">
    <location>
        <begin position="319"/>
        <end position="336"/>
    </location>
</feature>
<keyword evidence="2" id="KW-0472">Membrane</keyword>
<accession>A0A919NEW1</accession>
<dbReference type="InterPro" id="IPR019734">
    <property type="entry name" value="TPR_rpt"/>
</dbReference>
<dbReference type="RefSeq" id="WP_203797165.1">
    <property type="nucleotide sequence ID" value="NZ_BOMY01000001.1"/>
</dbReference>
<dbReference type="InterPro" id="IPR011990">
    <property type="entry name" value="TPR-like_helical_dom_sf"/>
</dbReference>
<dbReference type="GO" id="GO:0000030">
    <property type="term" value="F:mannosyltransferase activity"/>
    <property type="evidence" value="ECO:0007669"/>
    <property type="project" value="TreeGrafter"/>
</dbReference>
<gene>
    <name evidence="3" type="ORF">Ate02nite_00340</name>
</gene>
<name>A0A919NEW1_9ACTN</name>
<evidence type="ECO:0000313" key="3">
    <source>
        <dbReference type="EMBL" id="GIF17304.1"/>
    </source>
</evidence>
<dbReference type="Gene3D" id="1.25.40.10">
    <property type="entry name" value="Tetratricopeptide repeat domain"/>
    <property type="match status" value="2"/>
</dbReference>
<dbReference type="GO" id="GO:0035269">
    <property type="term" value="P:protein O-linked glycosylation via mannose"/>
    <property type="evidence" value="ECO:0007669"/>
    <property type="project" value="TreeGrafter"/>
</dbReference>
<feature type="transmembrane region" description="Helical" evidence="2">
    <location>
        <begin position="374"/>
        <end position="393"/>
    </location>
</feature>
<comment type="caution">
    <text evidence="3">The sequence shown here is derived from an EMBL/GenBank/DDBJ whole genome shotgun (WGS) entry which is preliminary data.</text>
</comment>
<keyword evidence="4" id="KW-1185">Reference proteome</keyword>
<sequence length="406" mass="43204">MQDDALVEQAARLCEVRRESEAAALVAQVLARDPHHVPAWLVLARARLLADDPAGALHAARTAAGLEPGHPAALALVGLAHSDLGRPGEAAAALRQAVAIDPGDAEWHRLLAAVLTADGQSRREALAAARTALELAPDWGAAHVTYGSVLLTGRKIGPAREAFRRALALDPQDASAHHELARADALGRNHYAGGQLARAADGFARTLALDPHEQLAHENLERTLRVFVLRTAVLQMFLALNVARMTNQHHLGLAQLLAVAGVLAPGLYAYSFVRRLSPALRDYLRGMLATTRMRIVQALAATGLAALLVATVLPTWLTLLGALASVSAAIIVKLDADPPSTQLRRTARGFALAAAALVTLLALSVWLLGLSPEVAVILGLLPVLPGYLTWKLIRWRQRVSRAKVAR</sequence>
<evidence type="ECO:0000313" key="4">
    <source>
        <dbReference type="Proteomes" id="UP000623608"/>
    </source>
</evidence>